<name>A0A6G1EUN2_9ORYZ</name>
<evidence type="ECO:0000313" key="2">
    <source>
        <dbReference type="EMBL" id="KAF0928358.1"/>
    </source>
</evidence>
<evidence type="ECO:0000313" key="3">
    <source>
        <dbReference type="Proteomes" id="UP000479710"/>
    </source>
</evidence>
<keyword evidence="3" id="KW-1185">Reference proteome</keyword>
<feature type="compositionally biased region" description="Basic and acidic residues" evidence="1">
    <location>
        <begin position="59"/>
        <end position="72"/>
    </location>
</feature>
<organism evidence="2 3">
    <name type="scientific">Oryza meyeriana var. granulata</name>
    <dbReference type="NCBI Taxonomy" id="110450"/>
    <lineage>
        <taxon>Eukaryota</taxon>
        <taxon>Viridiplantae</taxon>
        <taxon>Streptophyta</taxon>
        <taxon>Embryophyta</taxon>
        <taxon>Tracheophyta</taxon>
        <taxon>Spermatophyta</taxon>
        <taxon>Magnoliopsida</taxon>
        <taxon>Liliopsida</taxon>
        <taxon>Poales</taxon>
        <taxon>Poaceae</taxon>
        <taxon>BOP clade</taxon>
        <taxon>Oryzoideae</taxon>
        <taxon>Oryzeae</taxon>
        <taxon>Oryzinae</taxon>
        <taxon>Oryza</taxon>
        <taxon>Oryza meyeriana</taxon>
    </lineage>
</organism>
<gene>
    <name evidence="2" type="ORF">E2562_003178</name>
</gene>
<reference evidence="2 3" key="1">
    <citation type="submission" date="2019-11" db="EMBL/GenBank/DDBJ databases">
        <title>Whole genome sequence of Oryza granulata.</title>
        <authorList>
            <person name="Li W."/>
        </authorList>
    </citation>
    <scope>NUCLEOTIDE SEQUENCE [LARGE SCALE GENOMIC DNA]</scope>
    <source>
        <strain evidence="3">cv. Menghai</strain>
        <tissue evidence="2">Leaf</tissue>
    </source>
</reference>
<accession>A0A6G1EUN2</accession>
<dbReference type="Proteomes" id="UP000479710">
    <property type="component" value="Unassembled WGS sequence"/>
</dbReference>
<protein>
    <submittedName>
        <fullName evidence="2">Uncharacterized protein</fullName>
    </submittedName>
</protein>
<proteinExistence type="predicted"/>
<dbReference type="EMBL" id="SPHZ02000002">
    <property type="protein sequence ID" value="KAF0928358.1"/>
    <property type="molecule type" value="Genomic_DNA"/>
</dbReference>
<feature type="region of interest" description="Disordered" evidence="1">
    <location>
        <begin position="49"/>
        <end position="72"/>
    </location>
</feature>
<sequence>MDKKKINTHPNSAYHPTWKKRMGKLGAAPLQPVERRSWRGEEVLKMGAFLSSPNSKNQPWEHGEASKPDSSKKLRMSVPLSVYDHPSLIPGLPDEISL</sequence>
<dbReference type="AlphaFoldDB" id="A0A6G1EUN2"/>
<comment type="caution">
    <text evidence="2">The sequence shown here is derived from an EMBL/GenBank/DDBJ whole genome shotgun (WGS) entry which is preliminary data.</text>
</comment>
<evidence type="ECO:0000256" key="1">
    <source>
        <dbReference type="SAM" id="MobiDB-lite"/>
    </source>
</evidence>